<keyword evidence="1" id="KW-1133">Transmembrane helix</keyword>
<reference evidence="2" key="1">
    <citation type="submission" date="2020-05" db="EMBL/GenBank/DDBJ databases">
        <authorList>
            <person name="Chiriac C."/>
            <person name="Salcher M."/>
            <person name="Ghai R."/>
            <person name="Kavagutti S V."/>
        </authorList>
    </citation>
    <scope>NUCLEOTIDE SEQUENCE</scope>
</reference>
<sequence>MPPAVQGFGQPFDGVAEYAQYGPSQVTRSAQINQPLGQKAADKLAKKIGLNKKDVLTKTQFAQLISGQGINGNAQDAAIIDSSVRILTNTTGNPLYPEASSVAPIVLASYGLTVNTDGMLESPANATAPPREINQLLLPGGYINTWCINNGAEDSLEMLYESAYTPEIPFATESQQITDFAQLATFQQGGRTSVVGMSVIPSLFVINFSLIYMLNPKLAAKMPAYWAPIPTPVAQALAATGTTTGQVPYSEYASYFNAPA</sequence>
<dbReference type="EMBL" id="CAFBPW010000288">
    <property type="protein sequence ID" value="CAB5040524.1"/>
    <property type="molecule type" value="Genomic_DNA"/>
</dbReference>
<proteinExistence type="predicted"/>
<feature type="transmembrane region" description="Helical" evidence="1">
    <location>
        <begin position="194"/>
        <end position="214"/>
    </location>
</feature>
<keyword evidence="1" id="KW-0812">Transmembrane</keyword>
<keyword evidence="1" id="KW-0472">Membrane</keyword>
<organism evidence="2">
    <name type="scientific">freshwater metagenome</name>
    <dbReference type="NCBI Taxonomy" id="449393"/>
    <lineage>
        <taxon>unclassified sequences</taxon>
        <taxon>metagenomes</taxon>
        <taxon>ecological metagenomes</taxon>
    </lineage>
</organism>
<accession>A0A6J7SGP9</accession>
<evidence type="ECO:0000313" key="2">
    <source>
        <dbReference type="EMBL" id="CAB5040524.1"/>
    </source>
</evidence>
<evidence type="ECO:0000256" key="1">
    <source>
        <dbReference type="SAM" id="Phobius"/>
    </source>
</evidence>
<name>A0A6J7SGP9_9ZZZZ</name>
<protein>
    <submittedName>
        <fullName evidence="2">Unannotated protein</fullName>
    </submittedName>
</protein>
<dbReference type="AlphaFoldDB" id="A0A6J7SGP9"/>
<gene>
    <name evidence="2" type="ORF">UFOPK4173_01835</name>
</gene>